<name>A0A836C0D7_9CHLO</name>
<keyword evidence="4" id="KW-1185">Reference proteome</keyword>
<feature type="transmembrane region" description="Helical" evidence="2">
    <location>
        <begin position="74"/>
        <end position="95"/>
    </location>
</feature>
<feature type="transmembrane region" description="Helical" evidence="2">
    <location>
        <begin position="39"/>
        <end position="62"/>
    </location>
</feature>
<keyword evidence="2" id="KW-0472">Membrane</keyword>
<evidence type="ECO:0000256" key="2">
    <source>
        <dbReference type="SAM" id="Phobius"/>
    </source>
</evidence>
<feature type="region of interest" description="Disordered" evidence="1">
    <location>
        <begin position="373"/>
        <end position="402"/>
    </location>
</feature>
<feature type="region of interest" description="Disordered" evidence="1">
    <location>
        <begin position="104"/>
        <end position="139"/>
    </location>
</feature>
<evidence type="ECO:0000256" key="1">
    <source>
        <dbReference type="SAM" id="MobiDB-lite"/>
    </source>
</evidence>
<dbReference type="EMBL" id="JAEHOE010000031">
    <property type="protein sequence ID" value="KAG2494383.1"/>
    <property type="molecule type" value="Genomic_DNA"/>
</dbReference>
<evidence type="ECO:0000313" key="4">
    <source>
        <dbReference type="Proteomes" id="UP000612055"/>
    </source>
</evidence>
<sequence>MLGGLILATSLIGPLLVGIAFTTVAIGAALSAGALFTSLFLPFFVMAGMGALFFGITTFSAFATLGTALLLPNLISLAVAGAGLGLGAMAVGLVLRPAAERAKDRYNEEGNGQADSGRRGKVTSGEPEVTVEVDPETDRQLKEFDELLKDRAAANAAAKLPSPSHPGPPQPAWAAPAHPHPHSQPALPPAGSAPTAAPFHSSPGPRRPSPGPGPGPAPSGHSSSSIAAELLASAKSHPGLPPGLLAQLHNAGRSGSAGKHRGKQAAPVLAAPAAVDHHVNGVRPLSPRSRARATAALTNGASPASGAAAAVLAGPPPAAVASLSPEALALLMAPAGGSPGAGGGAGAGQGAGMLVMRKSAPVVGPAGMALRPSTAAAGWDARPGSSAAAAAAPPATAGHPSS</sequence>
<comment type="caution">
    <text evidence="3">The sequence shown here is derived from an EMBL/GenBank/DDBJ whole genome shotgun (WGS) entry which is preliminary data.</text>
</comment>
<dbReference type="OrthoDB" id="550738at2759"/>
<keyword evidence="2" id="KW-0812">Transmembrane</keyword>
<proteinExistence type="predicted"/>
<protein>
    <submittedName>
        <fullName evidence="3">Uncharacterized protein</fullName>
    </submittedName>
</protein>
<feature type="transmembrane region" description="Helical" evidence="2">
    <location>
        <begin position="6"/>
        <end position="32"/>
    </location>
</feature>
<feature type="region of interest" description="Disordered" evidence="1">
    <location>
        <begin position="155"/>
        <end position="266"/>
    </location>
</feature>
<accession>A0A836C0D7</accession>
<organism evidence="3 4">
    <name type="scientific">Edaphochlamys debaryana</name>
    <dbReference type="NCBI Taxonomy" id="47281"/>
    <lineage>
        <taxon>Eukaryota</taxon>
        <taxon>Viridiplantae</taxon>
        <taxon>Chlorophyta</taxon>
        <taxon>core chlorophytes</taxon>
        <taxon>Chlorophyceae</taxon>
        <taxon>CS clade</taxon>
        <taxon>Chlamydomonadales</taxon>
        <taxon>Chlamydomonadales incertae sedis</taxon>
        <taxon>Edaphochlamys</taxon>
    </lineage>
</organism>
<feature type="compositionally biased region" description="Low complexity" evidence="1">
    <location>
        <begin position="218"/>
        <end position="236"/>
    </location>
</feature>
<dbReference type="AlphaFoldDB" id="A0A836C0D7"/>
<dbReference type="Proteomes" id="UP000612055">
    <property type="component" value="Unassembled WGS sequence"/>
</dbReference>
<feature type="compositionally biased region" description="Low complexity" evidence="1">
    <location>
        <begin position="381"/>
        <end position="402"/>
    </location>
</feature>
<gene>
    <name evidence="3" type="ORF">HYH03_007437</name>
</gene>
<reference evidence="3" key="1">
    <citation type="journal article" date="2020" name="bioRxiv">
        <title>Comparative genomics of Chlamydomonas.</title>
        <authorList>
            <person name="Craig R.J."/>
            <person name="Hasan A.R."/>
            <person name="Ness R.W."/>
            <person name="Keightley P.D."/>
        </authorList>
    </citation>
    <scope>NUCLEOTIDE SEQUENCE</scope>
    <source>
        <strain evidence="3">CCAP 11/70</strain>
    </source>
</reference>
<evidence type="ECO:0000313" key="3">
    <source>
        <dbReference type="EMBL" id="KAG2494383.1"/>
    </source>
</evidence>
<keyword evidence="2" id="KW-1133">Transmembrane helix</keyword>
<feature type="compositionally biased region" description="Pro residues" evidence="1">
    <location>
        <begin position="205"/>
        <end position="217"/>
    </location>
</feature>